<feature type="transmembrane region" description="Helical" evidence="1">
    <location>
        <begin position="254"/>
        <end position="276"/>
    </location>
</feature>
<evidence type="ECO:0000256" key="1">
    <source>
        <dbReference type="SAM" id="Phobius"/>
    </source>
</evidence>
<feature type="transmembrane region" description="Helical" evidence="1">
    <location>
        <begin position="169"/>
        <end position="189"/>
    </location>
</feature>
<sequence>MNPDDLIQSYVDDVARLLPRGQRRDVAYELRTLLTDELAAKAAESGRPADEAMAHELVLAFGRPAEAAARYHPALTVIDPADSRRFLRLTVIGIAVIWVLGLVDTLLRHPIGSAGDLLGALGMWWTGVAVPALWWPGVLVVCFAAAAWVRRTRPERAGWKPRREDRDRINRFGYLAGVAAAVCGLFVLFNGGLLLDYLFDGHAAPAAYQALALDEDFVRSRAPWLLALMVLQLALYAVLIVRGRWQPATRRIDIGLALVICGVLTWFLPAGDIFAAEPTDQTVKAVIVLIVIGALFDAGLKLHRELRRATYLPSM</sequence>
<feature type="transmembrane region" description="Helical" evidence="1">
    <location>
        <begin position="123"/>
        <end position="149"/>
    </location>
</feature>
<feature type="transmembrane region" description="Helical" evidence="1">
    <location>
        <begin position="222"/>
        <end position="242"/>
    </location>
</feature>
<evidence type="ECO:0000313" key="2">
    <source>
        <dbReference type="EMBL" id="GIH22752.1"/>
    </source>
</evidence>
<proteinExistence type="predicted"/>
<dbReference type="Proteomes" id="UP000640052">
    <property type="component" value="Unassembled WGS sequence"/>
</dbReference>
<dbReference type="RefSeq" id="WP_204039589.1">
    <property type="nucleotide sequence ID" value="NZ_BOOA01000006.1"/>
</dbReference>
<keyword evidence="1" id="KW-0812">Transmembrane</keyword>
<organism evidence="2 3">
    <name type="scientific">Acrocarpospora phusangensis</name>
    <dbReference type="NCBI Taxonomy" id="1070424"/>
    <lineage>
        <taxon>Bacteria</taxon>
        <taxon>Bacillati</taxon>
        <taxon>Actinomycetota</taxon>
        <taxon>Actinomycetes</taxon>
        <taxon>Streptosporangiales</taxon>
        <taxon>Streptosporangiaceae</taxon>
        <taxon>Acrocarpospora</taxon>
    </lineage>
</organism>
<keyword evidence="3" id="KW-1185">Reference proteome</keyword>
<gene>
    <name evidence="2" type="ORF">Aph01nite_10620</name>
</gene>
<evidence type="ECO:0000313" key="3">
    <source>
        <dbReference type="Proteomes" id="UP000640052"/>
    </source>
</evidence>
<name>A0A919QAF1_9ACTN</name>
<keyword evidence="1" id="KW-0472">Membrane</keyword>
<feature type="transmembrane region" description="Helical" evidence="1">
    <location>
        <begin position="86"/>
        <end position="103"/>
    </location>
</feature>
<reference evidence="2" key="1">
    <citation type="submission" date="2021-01" db="EMBL/GenBank/DDBJ databases">
        <title>Whole genome shotgun sequence of Acrocarpospora phusangensis NBRC 108782.</title>
        <authorList>
            <person name="Komaki H."/>
            <person name="Tamura T."/>
        </authorList>
    </citation>
    <scope>NUCLEOTIDE SEQUENCE</scope>
    <source>
        <strain evidence="2">NBRC 108782</strain>
    </source>
</reference>
<dbReference type="EMBL" id="BOOA01000006">
    <property type="protein sequence ID" value="GIH22752.1"/>
    <property type="molecule type" value="Genomic_DNA"/>
</dbReference>
<dbReference type="AlphaFoldDB" id="A0A919QAF1"/>
<feature type="transmembrane region" description="Helical" evidence="1">
    <location>
        <begin position="282"/>
        <end position="300"/>
    </location>
</feature>
<protein>
    <submittedName>
        <fullName evidence="2">Uncharacterized protein</fullName>
    </submittedName>
</protein>
<accession>A0A919QAF1</accession>
<keyword evidence="1" id="KW-1133">Transmembrane helix</keyword>
<comment type="caution">
    <text evidence="2">The sequence shown here is derived from an EMBL/GenBank/DDBJ whole genome shotgun (WGS) entry which is preliminary data.</text>
</comment>